<dbReference type="EMBL" id="CAKOFQ010006824">
    <property type="protein sequence ID" value="CAH1974427.1"/>
    <property type="molecule type" value="Genomic_DNA"/>
</dbReference>
<evidence type="ECO:0000256" key="2">
    <source>
        <dbReference type="SAM" id="Phobius"/>
    </source>
</evidence>
<feature type="transmembrane region" description="Helical" evidence="2">
    <location>
        <begin position="15"/>
        <end position="41"/>
    </location>
</feature>
<evidence type="ECO:0000313" key="3">
    <source>
        <dbReference type="EMBL" id="CAH1974427.1"/>
    </source>
</evidence>
<organism evidence="3 4">
    <name type="scientific">Acanthoscelides obtectus</name>
    <name type="common">Bean weevil</name>
    <name type="synonym">Bruchus obtectus</name>
    <dbReference type="NCBI Taxonomy" id="200917"/>
    <lineage>
        <taxon>Eukaryota</taxon>
        <taxon>Metazoa</taxon>
        <taxon>Ecdysozoa</taxon>
        <taxon>Arthropoda</taxon>
        <taxon>Hexapoda</taxon>
        <taxon>Insecta</taxon>
        <taxon>Pterygota</taxon>
        <taxon>Neoptera</taxon>
        <taxon>Endopterygota</taxon>
        <taxon>Coleoptera</taxon>
        <taxon>Polyphaga</taxon>
        <taxon>Cucujiformia</taxon>
        <taxon>Chrysomeloidea</taxon>
        <taxon>Chrysomelidae</taxon>
        <taxon>Bruchinae</taxon>
        <taxon>Bruchini</taxon>
        <taxon>Acanthoscelides</taxon>
    </lineage>
</organism>
<keyword evidence="2" id="KW-0472">Membrane</keyword>
<proteinExistence type="predicted"/>
<feature type="region of interest" description="Disordered" evidence="1">
    <location>
        <begin position="249"/>
        <end position="292"/>
    </location>
</feature>
<keyword evidence="4" id="KW-1185">Reference proteome</keyword>
<evidence type="ECO:0000256" key="1">
    <source>
        <dbReference type="SAM" id="MobiDB-lite"/>
    </source>
</evidence>
<dbReference type="OrthoDB" id="8194914at2759"/>
<gene>
    <name evidence="3" type="ORF">ACAOBT_LOCUS11085</name>
</gene>
<sequence>MAGVLPESFAYPARLLLYVSITKTVISDTYLLCTFVFGCAFKMTYLRDPYRIQWTEYRIVATPPLWRHRVYKPLSLYYDYYYPIRSIFSASSYWPRYLPITSFRNQINEGQGWRLQKIFDDETRLIRAQTASLLRRIHDPVPRVKYTWPCPCPAKYVDNGLPARLTNDYYINKMLTSSSINPNVSYTTYYTEPIRRYIGSGHLSCTAYSGGMPYSRRSHLFLYEDPMRNDIQLLSFYINKFKQEKAMRGEAPAIESSKVKKSEQRSAKVEKHESIDKSETTDEKPVITEVSE</sequence>
<accession>A0A9P0KK65</accession>
<evidence type="ECO:0000313" key="4">
    <source>
        <dbReference type="Proteomes" id="UP001152888"/>
    </source>
</evidence>
<keyword evidence="2" id="KW-1133">Transmembrane helix</keyword>
<feature type="compositionally biased region" description="Basic and acidic residues" evidence="1">
    <location>
        <begin position="257"/>
        <end position="286"/>
    </location>
</feature>
<dbReference type="Proteomes" id="UP001152888">
    <property type="component" value="Unassembled WGS sequence"/>
</dbReference>
<keyword evidence="2" id="KW-0812">Transmembrane</keyword>
<reference evidence="3" key="1">
    <citation type="submission" date="2022-03" db="EMBL/GenBank/DDBJ databases">
        <authorList>
            <person name="Sayadi A."/>
        </authorList>
    </citation>
    <scope>NUCLEOTIDE SEQUENCE</scope>
</reference>
<comment type="caution">
    <text evidence="3">The sequence shown here is derived from an EMBL/GenBank/DDBJ whole genome shotgun (WGS) entry which is preliminary data.</text>
</comment>
<name>A0A9P0KK65_ACAOB</name>
<dbReference type="AlphaFoldDB" id="A0A9P0KK65"/>
<protein>
    <submittedName>
        <fullName evidence="3">Uncharacterized protein</fullName>
    </submittedName>
</protein>